<dbReference type="OrthoDB" id="266407at2759"/>
<dbReference type="AlphaFoldDB" id="A0A0N1IMQ5"/>
<reference evidence="2 3" key="1">
    <citation type="journal article" date="2015" name="PLoS Pathog.">
        <title>Leptomonas seymouri: Adaptations to the Dixenous Life Cycle Analyzed by Genome Sequencing, Transcriptome Profiling and Co-infection with Leishmania donovani.</title>
        <authorList>
            <person name="Kraeva N."/>
            <person name="Butenko A."/>
            <person name="Hlavacova J."/>
            <person name="Kostygov A."/>
            <person name="Myskova J."/>
            <person name="Grybchuk D."/>
            <person name="Lestinova T."/>
            <person name="Votypka J."/>
            <person name="Volf P."/>
            <person name="Opperdoes F."/>
            <person name="Flegontov P."/>
            <person name="Lukes J."/>
            <person name="Yurchenko V."/>
        </authorList>
    </citation>
    <scope>NUCLEOTIDE SEQUENCE [LARGE SCALE GENOMIC DNA]</scope>
    <source>
        <strain evidence="2 3">ATCC 30220</strain>
    </source>
</reference>
<organism evidence="2 3">
    <name type="scientific">Leptomonas seymouri</name>
    <dbReference type="NCBI Taxonomy" id="5684"/>
    <lineage>
        <taxon>Eukaryota</taxon>
        <taxon>Discoba</taxon>
        <taxon>Euglenozoa</taxon>
        <taxon>Kinetoplastea</taxon>
        <taxon>Metakinetoplastina</taxon>
        <taxon>Trypanosomatida</taxon>
        <taxon>Trypanosomatidae</taxon>
        <taxon>Leishmaniinae</taxon>
        <taxon>Leptomonas</taxon>
    </lineage>
</organism>
<dbReference type="OMA" id="DPPWFIC"/>
<name>A0A0N1IMQ5_LEPSE</name>
<feature type="region of interest" description="Disordered" evidence="1">
    <location>
        <begin position="109"/>
        <end position="144"/>
    </location>
</feature>
<evidence type="ECO:0000313" key="3">
    <source>
        <dbReference type="Proteomes" id="UP000038009"/>
    </source>
</evidence>
<dbReference type="Proteomes" id="UP000038009">
    <property type="component" value="Unassembled WGS sequence"/>
</dbReference>
<gene>
    <name evidence="2" type="ORF">ABL78_0504</name>
</gene>
<protein>
    <submittedName>
        <fullName evidence="2">Uncharacterized protein</fullName>
    </submittedName>
</protein>
<comment type="caution">
    <text evidence="2">The sequence shown here is derived from an EMBL/GenBank/DDBJ whole genome shotgun (WGS) entry which is preliminary data.</text>
</comment>
<accession>A0A0N1IMQ5</accession>
<feature type="compositionally biased region" description="Polar residues" evidence="1">
    <location>
        <begin position="287"/>
        <end position="297"/>
    </location>
</feature>
<feature type="region of interest" description="Disordered" evidence="1">
    <location>
        <begin position="266"/>
        <end position="307"/>
    </location>
</feature>
<dbReference type="VEuPathDB" id="TriTrypDB:Lsey_0006_0620"/>
<feature type="compositionally biased region" description="Low complexity" evidence="1">
    <location>
        <begin position="124"/>
        <end position="137"/>
    </location>
</feature>
<feature type="region of interest" description="Disordered" evidence="1">
    <location>
        <begin position="231"/>
        <end position="254"/>
    </location>
</feature>
<sequence length="393" mass="41478">MPDLRAVEERRRLARPHLPFTASSGDLRNPVLGDPDAGVLGSGAPLLRPLLAPVLAQRPPTPALLPMAGASSSPSPQVPLPPPPKVVPFFYDDYVSWLYATPATSEASAVKSRDGGPLLNTERAAPPAGAPSVQPSAASPPLPSTLSEIQKQASSQLGIAASAQLLEEDIAYDRNFSVSTNWAAVMAAPRIMPSTPSFPSLLASCAPHLQGSDGFRSEFPLSGREQSLAAKMTSEGGGADAAGPATSVKGASERLVRSPVLTEEGCFPSRLREGTSESTAPPMDASPVTSSSLQSRKGNTRDHAVPPALPLAPAHQSAVDPGAEGWQAFMKHFQNGKVHTRPPWFLCSTLLNNCEHPYYIDWLEELELGSVEEELARARAMQRSVLGDQSPSP</sequence>
<evidence type="ECO:0000313" key="2">
    <source>
        <dbReference type="EMBL" id="KPI90428.1"/>
    </source>
</evidence>
<keyword evidence="3" id="KW-1185">Reference proteome</keyword>
<dbReference type="EMBL" id="LJSK01000006">
    <property type="protein sequence ID" value="KPI90428.1"/>
    <property type="molecule type" value="Genomic_DNA"/>
</dbReference>
<evidence type="ECO:0000256" key="1">
    <source>
        <dbReference type="SAM" id="MobiDB-lite"/>
    </source>
</evidence>
<proteinExistence type="predicted"/>